<organism evidence="2 3">
    <name type="scientific">Ascaris lumbricoides</name>
    <name type="common">Giant roundworm</name>
    <dbReference type="NCBI Taxonomy" id="6252"/>
    <lineage>
        <taxon>Eukaryota</taxon>
        <taxon>Metazoa</taxon>
        <taxon>Ecdysozoa</taxon>
        <taxon>Nematoda</taxon>
        <taxon>Chromadorea</taxon>
        <taxon>Rhabditida</taxon>
        <taxon>Spirurina</taxon>
        <taxon>Ascaridomorpha</taxon>
        <taxon>Ascaridoidea</taxon>
        <taxon>Ascarididae</taxon>
        <taxon>Ascaris</taxon>
    </lineage>
</organism>
<sequence length="66" mass="7273">MQKRRLRPAPANIITPGRAITLGRTEISSLVLTDTAKSLRHDTADANANRMPIGGEHQQYQSKGFD</sequence>
<proteinExistence type="predicted"/>
<keyword evidence="2" id="KW-1185">Reference proteome</keyword>
<evidence type="ECO:0000313" key="2">
    <source>
        <dbReference type="Proteomes" id="UP000036681"/>
    </source>
</evidence>
<dbReference type="WBParaSite" id="ALUE_0002202301-mRNA-1">
    <property type="protein sequence ID" value="ALUE_0002202301-mRNA-1"/>
    <property type="gene ID" value="ALUE_0002202301"/>
</dbReference>
<evidence type="ECO:0000256" key="1">
    <source>
        <dbReference type="SAM" id="MobiDB-lite"/>
    </source>
</evidence>
<protein>
    <submittedName>
        <fullName evidence="3">Uncharacterized protein</fullName>
    </submittedName>
</protein>
<accession>A0A0M3ITE5</accession>
<dbReference type="AlphaFoldDB" id="A0A0M3ITE5"/>
<dbReference type="Proteomes" id="UP000036681">
    <property type="component" value="Unplaced"/>
</dbReference>
<name>A0A0M3ITE5_ASCLU</name>
<evidence type="ECO:0000313" key="3">
    <source>
        <dbReference type="WBParaSite" id="ALUE_0002202301-mRNA-1"/>
    </source>
</evidence>
<reference evidence="3" key="1">
    <citation type="submission" date="2017-02" db="UniProtKB">
        <authorList>
            <consortium name="WormBaseParasite"/>
        </authorList>
    </citation>
    <scope>IDENTIFICATION</scope>
</reference>
<feature type="region of interest" description="Disordered" evidence="1">
    <location>
        <begin position="43"/>
        <end position="66"/>
    </location>
</feature>